<protein>
    <submittedName>
        <fullName evidence="1">Outer membrane protein W</fullName>
    </submittedName>
</protein>
<dbReference type="Pfam" id="PF03922">
    <property type="entry name" value="OmpW"/>
    <property type="match status" value="1"/>
</dbReference>
<dbReference type="Gene3D" id="2.40.160.20">
    <property type="match status" value="1"/>
</dbReference>
<dbReference type="PANTHER" id="PTHR36920:SF1">
    <property type="entry name" value="OUTER MEMBRANE PROTEIN W"/>
    <property type="match status" value="1"/>
</dbReference>
<dbReference type="PANTHER" id="PTHR36920">
    <property type="match status" value="1"/>
</dbReference>
<accession>A0A1J5SIZ2</accession>
<gene>
    <name evidence="1" type="primary">ompW_3</name>
    <name evidence="1" type="ORF">GALL_179070</name>
</gene>
<comment type="caution">
    <text evidence="1">The sequence shown here is derived from an EMBL/GenBank/DDBJ whole genome shotgun (WGS) entry which is preliminary data.</text>
</comment>
<dbReference type="InterPro" id="IPR005618">
    <property type="entry name" value="OMPW"/>
</dbReference>
<dbReference type="InterPro" id="IPR011250">
    <property type="entry name" value="OMP/PagP_B-barrel"/>
</dbReference>
<sequence>MKKSLLALALAAAIAPSFAMAEAGDIVVRLRATHVAPDEGSRLGSQTDATYGAGTAALLYGNAGAQLQVGSNTIPEIDFSYYVTKNIAAELILALGTRHDVSIGGMGSGAAITSPALGSVNLLPPTLTAQWHFMPDTMFDPYVGAGVAYVLGMDRSLTAQVGGGRAIRIDRNSFGGVLQAGIDVNLQDKWLLNFDVKKLWVGTDVELDSQGLAGTKTGWQKIDNLDIDPWVVSIGIGKKF</sequence>
<dbReference type="SUPFAM" id="SSF56925">
    <property type="entry name" value="OMPA-like"/>
    <property type="match status" value="1"/>
</dbReference>
<proteinExistence type="predicted"/>
<evidence type="ECO:0000313" key="1">
    <source>
        <dbReference type="EMBL" id="OIR00086.1"/>
    </source>
</evidence>
<dbReference type="EMBL" id="MLJW01000099">
    <property type="protein sequence ID" value="OIR00086.1"/>
    <property type="molecule type" value="Genomic_DNA"/>
</dbReference>
<dbReference type="GO" id="GO:0019867">
    <property type="term" value="C:outer membrane"/>
    <property type="evidence" value="ECO:0007669"/>
    <property type="project" value="InterPro"/>
</dbReference>
<dbReference type="GO" id="GO:0055085">
    <property type="term" value="P:transmembrane transport"/>
    <property type="evidence" value="ECO:0007669"/>
    <property type="project" value="TreeGrafter"/>
</dbReference>
<reference evidence="1" key="1">
    <citation type="submission" date="2016-10" db="EMBL/GenBank/DDBJ databases">
        <title>Sequence of Gallionella enrichment culture.</title>
        <authorList>
            <person name="Poehlein A."/>
            <person name="Muehling M."/>
            <person name="Daniel R."/>
        </authorList>
    </citation>
    <scope>NUCLEOTIDE SEQUENCE</scope>
</reference>
<name>A0A1J5SIZ2_9ZZZZ</name>
<organism evidence="1">
    <name type="scientific">mine drainage metagenome</name>
    <dbReference type="NCBI Taxonomy" id="410659"/>
    <lineage>
        <taxon>unclassified sequences</taxon>
        <taxon>metagenomes</taxon>
        <taxon>ecological metagenomes</taxon>
    </lineage>
</organism>
<dbReference type="AlphaFoldDB" id="A0A1J5SIZ2"/>